<dbReference type="AlphaFoldDB" id="A0AAU7DGS5"/>
<proteinExistence type="predicted"/>
<dbReference type="EMBL" id="CP121196">
    <property type="protein sequence ID" value="XBH16333.1"/>
    <property type="molecule type" value="Genomic_DNA"/>
</dbReference>
<gene>
    <name evidence="1" type="ORF">P8935_17380</name>
</gene>
<reference evidence="1" key="1">
    <citation type="submission" date="2023-03" db="EMBL/GenBank/DDBJ databases">
        <title>Edaphobacter sp.</title>
        <authorList>
            <person name="Huber K.J."/>
            <person name="Papendorf J."/>
            <person name="Pilke C."/>
            <person name="Bunk B."/>
            <person name="Sproeer C."/>
            <person name="Pester M."/>
        </authorList>
    </citation>
    <scope>NUCLEOTIDE SEQUENCE</scope>
    <source>
        <strain evidence="1">DSM 110680</strain>
    </source>
</reference>
<protein>
    <submittedName>
        <fullName evidence="1">DUF3303 family protein</fullName>
    </submittedName>
</protein>
<accession>A0AAU7DGS5</accession>
<name>A0AAU7DGS5_9BACT</name>
<sequence length="104" mass="11991">MKYMITWNERPQGSPAEYEQAQKRILDVFSPWKAPANFKIESFVIRVGDWGGYMLMECDDPLEVHKFCSMLPAFTFEARPVVPVADAIRVELEAMAYRDGLKSK</sequence>
<organism evidence="1">
    <name type="scientific">Telmatobacter sp. DSM 110680</name>
    <dbReference type="NCBI Taxonomy" id="3036704"/>
    <lineage>
        <taxon>Bacteria</taxon>
        <taxon>Pseudomonadati</taxon>
        <taxon>Acidobacteriota</taxon>
        <taxon>Terriglobia</taxon>
        <taxon>Terriglobales</taxon>
        <taxon>Acidobacteriaceae</taxon>
        <taxon>Telmatobacter</taxon>
    </lineage>
</organism>
<dbReference type="RefSeq" id="WP_348261562.1">
    <property type="nucleotide sequence ID" value="NZ_CP121196.1"/>
</dbReference>
<dbReference type="InterPro" id="IPR021734">
    <property type="entry name" value="DUF3303"/>
</dbReference>
<evidence type="ECO:0000313" key="1">
    <source>
        <dbReference type="EMBL" id="XBH16333.1"/>
    </source>
</evidence>
<dbReference type="Pfam" id="PF11746">
    <property type="entry name" value="DUF3303"/>
    <property type="match status" value="1"/>
</dbReference>